<evidence type="ECO:0000259" key="1">
    <source>
        <dbReference type="Pfam" id="PF04296"/>
    </source>
</evidence>
<dbReference type="EMBL" id="CP002198">
    <property type="protein sequence ID" value="ADN17258.1"/>
    <property type="molecule type" value="Genomic_DNA"/>
</dbReference>
<dbReference type="SUPFAM" id="SSF64376">
    <property type="entry name" value="YlxR-like"/>
    <property type="match status" value="1"/>
</dbReference>
<dbReference type="HOGENOM" id="CLU_147970_2_0_3"/>
<dbReference type="PANTHER" id="PTHR34215">
    <property type="entry name" value="BLL0784 PROTEIN"/>
    <property type="match status" value="1"/>
</dbReference>
<dbReference type="eggNOG" id="COG2740">
    <property type="taxonomic scope" value="Bacteria"/>
</dbReference>
<protein>
    <recommendedName>
        <fullName evidence="1">YlxR domain-containing protein</fullName>
    </recommendedName>
</protein>
<dbReference type="RefSeq" id="WP_013325296.1">
    <property type="nucleotide sequence ID" value="NC_014501.1"/>
</dbReference>
<dbReference type="KEGG" id="cyj:Cyan7822_5379"/>
<dbReference type="Proteomes" id="UP000008206">
    <property type="component" value="Chromosome"/>
</dbReference>
<organism evidence="2 3">
    <name type="scientific">Gloeothece verrucosa (strain PCC 7822)</name>
    <name type="common">Cyanothece sp. (strain PCC 7822)</name>
    <dbReference type="NCBI Taxonomy" id="497965"/>
    <lineage>
        <taxon>Bacteria</taxon>
        <taxon>Bacillati</taxon>
        <taxon>Cyanobacteriota</taxon>
        <taxon>Cyanophyceae</taxon>
        <taxon>Oscillatoriophycideae</taxon>
        <taxon>Chroococcales</taxon>
        <taxon>Aphanothecaceae</taxon>
        <taxon>Gloeothece</taxon>
        <taxon>Gloeothece verrucosa</taxon>
    </lineage>
</organism>
<accession>E0U853</accession>
<dbReference type="InterPro" id="IPR035931">
    <property type="entry name" value="YlxR-like_sf"/>
</dbReference>
<dbReference type="InterPro" id="IPR007393">
    <property type="entry name" value="YlxR_dom"/>
</dbReference>
<dbReference type="Gene3D" id="3.30.1230.10">
    <property type="entry name" value="YlxR-like"/>
    <property type="match status" value="1"/>
</dbReference>
<dbReference type="AlphaFoldDB" id="E0U853"/>
<keyword evidence="3" id="KW-1185">Reference proteome</keyword>
<gene>
    <name evidence="2" type="ordered locus">Cyan7822_5379</name>
</gene>
<name>E0U853_GLOV7</name>
<evidence type="ECO:0000313" key="3">
    <source>
        <dbReference type="Proteomes" id="UP000008206"/>
    </source>
</evidence>
<reference evidence="3" key="1">
    <citation type="journal article" date="2011" name="MBio">
        <title>Novel metabolic attributes of the genus Cyanothece, comprising a group of unicellular nitrogen-fixing Cyanobacteria.</title>
        <authorList>
            <person name="Bandyopadhyay A."/>
            <person name="Elvitigala T."/>
            <person name="Welsh E."/>
            <person name="Stockel J."/>
            <person name="Liberton M."/>
            <person name="Min H."/>
            <person name="Sherman L.A."/>
            <person name="Pakrasi H.B."/>
        </authorList>
    </citation>
    <scope>NUCLEOTIDE SEQUENCE [LARGE SCALE GENOMIC DNA]</scope>
    <source>
        <strain evidence="3">PCC 7822</strain>
    </source>
</reference>
<dbReference type="PANTHER" id="PTHR34215:SF1">
    <property type="entry name" value="YLXR DOMAIN-CONTAINING PROTEIN"/>
    <property type="match status" value="1"/>
</dbReference>
<dbReference type="STRING" id="497965.Cyan7822_5379"/>
<dbReference type="OrthoDB" id="426849at2"/>
<feature type="domain" description="YlxR" evidence="1">
    <location>
        <begin position="6"/>
        <end position="77"/>
    </location>
</feature>
<evidence type="ECO:0000313" key="2">
    <source>
        <dbReference type="EMBL" id="ADN17258.1"/>
    </source>
</evidence>
<dbReference type="InterPro" id="IPR037465">
    <property type="entry name" value="YlxR"/>
</dbReference>
<sequence length="91" mass="10512">MKPNTRRCVSCRQIATKDNFLRIVRVYPSRQVQLDQGMGRSAYLCPKASCLKEARHKNRLSRALKTPVPESIYQLLSERMTHSILQQPPSE</sequence>
<dbReference type="Pfam" id="PF04296">
    <property type="entry name" value="YlxR"/>
    <property type="match status" value="1"/>
</dbReference>
<proteinExistence type="predicted"/>